<protein>
    <submittedName>
        <fullName evidence="1">Uncharacterized protein</fullName>
    </submittedName>
</protein>
<organism evidence="1 2">
    <name type="scientific">Truncatella angustata</name>
    <dbReference type="NCBI Taxonomy" id="152316"/>
    <lineage>
        <taxon>Eukaryota</taxon>
        <taxon>Fungi</taxon>
        <taxon>Dikarya</taxon>
        <taxon>Ascomycota</taxon>
        <taxon>Pezizomycotina</taxon>
        <taxon>Sordariomycetes</taxon>
        <taxon>Xylariomycetidae</taxon>
        <taxon>Amphisphaeriales</taxon>
        <taxon>Sporocadaceae</taxon>
        <taxon>Truncatella</taxon>
    </lineage>
</organism>
<dbReference type="GeneID" id="70131084"/>
<gene>
    <name evidence="1" type="ORF">BKA67DRAFT_556817</name>
</gene>
<dbReference type="RefSeq" id="XP_045962196.1">
    <property type="nucleotide sequence ID" value="XM_046102192.1"/>
</dbReference>
<accession>A0A9P9A051</accession>
<sequence length="62" mass="6891">MPNELREQLYAGEQQHLERKRKRGDSLAGRIPPIQITNVLPGGSGMSTTTPRVLLKYLGSET</sequence>
<comment type="caution">
    <text evidence="1">The sequence shown here is derived from an EMBL/GenBank/DDBJ whole genome shotgun (WGS) entry which is preliminary data.</text>
</comment>
<dbReference type="EMBL" id="JAGPXC010000002">
    <property type="protein sequence ID" value="KAH6657962.1"/>
    <property type="molecule type" value="Genomic_DNA"/>
</dbReference>
<name>A0A9P9A051_9PEZI</name>
<keyword evidence="2" id="KW-1185">Reference proteome</keyword>
<dbReference type="Proteomes" id="UP000758603">
    <property type="component" value="Unassembled WGS sequence"/>
</dbReference>
<proteinExistence type="predicted"/>
<dbReference type="AlphaFoldDB" id="A0A9P9A051"/>
<evidence type="ECO:0000313" key="1">
    <source>
        <dbReference type="EMBL" id="KAH6657962.1"/>
    </source>
</evidence>
<evidence type="ECO:0000313" key="2">
    <source>
        <dbReference type="Proteomes" id="UP000758603"/>
    </source>
</evidence>
<reference evidence="1" key="1">
    <citation type="journal article" date="2021" name="Nat. Commun.">
        <title>Genetic determinants of endophytism in the Arabidopsis root mycobiome.</title>
        <authorList>
            <person name="Mesny F."/>
            <person name="Miyauchi S."/>
            <person name="Thiergart T."/>
            <person name="Pickel B."/>
            <person name="Atanasova L."/>
            <person name="Karlsson M."/>
            <person name="Huettel B."/>
            <person name="Barry K.W."/>
            <person name="Haridas S."/>
            <person name="Chen C."/>
            <person name="Bauer D."/>
            <person name="Andreopoulos W."/>
            <person name="Pangilinan J."/>
            <person name="LaButti K."/>
            <person name="Riley R."/>
            <person name="Lipzen A."/>
            <person name="Clum A."/>
            <person name="Drula E."/>
            <person name="Henrissat B."/>
            <person name="Kohler A."/>
            <person name="Grigoriev I.V."/>
            <person name="Martin F.M."/>
            <person name="Hacquard S."/>
        </authorList>
    </citation>
    <scope>NUCLEOTIDE SEQUENCE</scope>
    <source>
        <strain evidence="1">MPI-SDFR-AT-0073</strain>
    </source>
</reference>
<dbReference type="OrthoDB" id="4777547at2759"/>